<dbReference type="InterPro" id="IPR052021">
    <property type="entry name" value="Type-I_RS_S_subunit"/>
</dbReference>
<evidence type="ECO:0000256" key="1">
    <source>
        <dbReference type="ARBA" id="ARBA00010923"/>
    </source>
</evidence>
<keyword evidence="2" id="KW-0680">Restriction system</keyword>
<feature type="coiled-coil region" evidence="4">
    <location>
        <begin position="390"/>
        <end position="421"/>
    </location>
</feature>
<protein>
    <recommendedName>
        <fullName evidence="5">Type I restriction modification DNA specificity domain-containing protein</fullName>
    </recommendedName>
</protein>
<accession>A0A6H1WTQ5</accession>
<dbReference type="GO" id="GO:0009307">
    <property type="term" value="P:DNA restriction-modification system"/>
    <property type="evidence" value="ECO:0007669"/>
    <property type="project" value="UniProtKB-KW"/>
</dbReference>
<organism evidence="6 7">
    <name type="scientific">Thermosulfurimonas marina</name>
    <dbReference type="NCBI Taxonomy" id="2047767"/>
    <lineage>
        <taxon>Bacteria</taxon>
        <taxon>Pseudomonadati</taxon>
        <taxon>Thermodesulfobacteriota</taxon>
        <taxon>Thermodesulfobacteria</taxon>
        <taxon>Thermodesulfobacteriales</taxon>
        <taxon>Thermodesulfobacteriaceae</taxon>
        <taxon>Thermosulfurimonas</taxon>
    </lineage>
</organism>
<dbReference type="GO" id="GO:0003677">
    <property type="term" value="F:DNA binding"/>
    <property type="evidence" value="ECO:0007669"/>
    <property type="project" value="UniProtKB-KW"/>
</dbReference>
<dbReference type="SUPFAM" id="SSF116734">
    <property type="entry name" value="DNA methylase specificity domain"/>
    <property type="match status" value="2"/>
</dbReference>
<dbReference type="KEGG" id="tmai:FVE67_07260"/>
<keyword evidence="7" id="KW-1185">Reference proteome</keyword>
<name>A0A6H1WTQ5_9BACT</name>
<dbReference type="PANTHER" id="PTHR30408">
    <property type="entry name" value="TYPE-1 RESTRICTION ENZYME ECOKI SPECIFICITY PROTEIN"/>
    <property type="match status" value="1"/>
</dbReference>
<comment type="similarity">
    <text evidence="1">Belongs to the type-I restriction system S methylase family.</text>
</comment>
<gene>
    <name evidence="6" type="ORF">FVE67_07260</name>
</gene>
<proteinExistence type="inferred from homology"/>
<dbReference type="EMBL" id="CP042909">
    <property type="protein sequence ID" value="QJA06605.1"/>
    <property type="molecule type" value="Genomic_DNA"/>
</dbReference>
<evidence type="ECO:0000256" key="2">
    <source>
        <dbReference type="ARBA" id="ARBA00022747"/>
    </source>
</evidence>
<evidence type="ECO:0000313" key="6">
    <source>
        <dbReference type="EMBL" id="QJA06605.1"/>
    </source>
</evidence>
<dbReference type="AlphaFoldDB" id="A0A6H1WTQ5"/>
<dbReference type="PANTHER" id="PTHR30408:SF12">
    <property type="entry name" value="TYPE I RESTRICTION ENZYME MJAVIII SPECIFICITY SUBUNIT"/>
    <property type="match status" value="1"/>
</dbReference>
<feature type="domain" description="Type I restriction modification DNA specificity" evidence="5">
    <location>
        <begin position="215"/>
        <end position="409"/>
    </location>
</feature>
<feature type="domain" description="Type I restriction modification DNA specificity" evidence="5">
    <location>
        <begin position="20"/>
        <end position="195"/>
    </location>
</feature>
<dbReference type="RefSeq" id="WP_168719959.1">
    <property type="nucleotide sequence ID" value="NZ_CP042909.1"/>
</dbReference>
<keyword evidence="4" id="KW-0175">Coiled coil</keyword>
<reference evidence="6 7" key="1">
    <citation type="submission" date="2019-08" db="EMBL/GenBank/DDBJ databases">
        <title>Complete genome sequence of Thermosulfurimonas marina SU872T, an anaerobic thermophilic chemolithoautotrophic bacterium isolated from a shallow marine hydrothermal vent.</title>
        <authorList>
            <person name="Allioux M."/>
            <person name="Jebbar M."/>
            <person name="Slobodkina G."/>
            <person name="Slobodkin A."/>
            <person name="Moalic Y."/>
            <person name="Frolova A."/>
            <person name="Shao Z."/>
            <person name="Alain K."/>
        </authorList>
    </citation>
    <scope>NUCLEOTIDE SEQUENCE [LARGE SCALE GENOMIC DNA]</scope>
    <source>
        <strain evidence="6 7">SU872</strain>
    </source>
</reference>
<evidence type="ECO:0000256" key="3">
    <source>
        <dbReference type="ARBA" id="ARBA00023125"/>
    </source>
</evidence>
<dbReference type="InterPro" id="IPR000055">
    <property type="entry name" value="Restrct_endonuc_typeI_TRD"/>
</dbReference>
<dbReference type="Proteomes" id="UP000501253">
    <property type="component" value="Chromosome"/>
</dbReference>
<dbReference type="Pfam" id="PF01420">
    <property type="entry name" value="Methylase_S"/>
    <property type="match status" value="2"/>
</dbReference>
<evidence type="ECO:0000256" key="4">
    <source>
        <dbReference type="SAM" id="Coils"/>
    </source>
</evidence>
<keyword evidence="3" id="KW-0238">DNA-binding</keyword>
<dbReference type="Gene3D" id="3.90.220.20">
    <property type="entry name" value="DNA methylase specificity domains"/>
    <property type="match status" value="2"/>
</dbReference>
<evidence type="ECO:0000259" key="5">
    <source>
        <dbReference type="Pfam" id="PF01420"/>
    </source>
</evidence>
<evidence type="ECO:0000313" key="7">
    <source>
        <dbReference type="Proteomes" id="UP000501253"/>
    </source>
</evidence>
<dbReference type="InterPro" id="IPR044946">
    <property type="entry name" value="Restrct_endonuc_typeI_TRD_sf"/>
</dbReference>
<dbReference type="REBASE" id="402320">
    <property type="entry name" value="S.Tma872ORF7265P"/>
</dbReference>
<sequence length="428" mass="49922">MKPLESFTKTKKKPWEVEGVEWREVRLGDKIVSEIIMGQSPPSLSYNRDGKGFPFLQGNKEFGRFYPKNVMFTTDPKKIAQKGYVLLSVRAPVGDVNIADKEYCIGRGLAAIRFNGEPKYLFYLFISIKEELEELGGRGTTFKAITKNHLKNLKIPLPFRNGKPDLETQKKIVEYIEANFTRIDKILEKKKKELEWLDELWESVLEEAFKPKEGEDWREVRLKELVEDVKSGFALSKQKRRKIDLNNGIPQLRPYNIANWNKISLSELTFIPKEMEGVEDYFINYNDVLFNNTNSIELVGRAAVFKELSGNYTYSNHITRIRVNKQRITPDFLSWYLNFLWSKGFFYLKATKWIGQAGISNKKLLSTKIPLPFRNNQPDLEKQKEIANHLDNVYEKIKTLKEKIQSQITQLEEMKESILDEVFSHDGK</sequence>